<accession>A0ABY7VDY5</accession>
<dbReference type="RefSeq" id="WP_274051938.1">
    <property type="nucleotide sequence ID" value="NZ_CP059693.1"/>
</dbReference>
<evidence type="ECO:0000313" key="2">
    <source>
        <dbReference type="Proteomes" id="UP001215231"/>
    </source>
</evidence>
<name>A0ABY7VDY5_9GAMM</name>
<sequence length="156" mass="18112">MNKALIDKLVNSVLAKQQMTPAPGIEQILNEAGVHGMPPHEMAEIRAQVYHRLQLRVSTPDALKQYLIYFMADYDVFRASELRYYFPGDKTQQLKVILEQLGYVSRHDIPGEQEPVWRPKFMQQHTIKNKLARPRIGDKAYFDYLFYQPPEPAAGH</sequence>
<evidence type="ECO:0000313" key="1">
    <source>
        <dbReference type="EMBL" id="WDE11758.1"/>
    </source>
</evidence>
<reference evidence="1 2" key="1">
    <citation type="journal article" date="2022" name="Mar. Drugs">
        <title>Bioassay-Guided Fractionation Leads to the Detection of Cholic Acid Generated by the Rare Thalassomonas sp.</title>
        <authorList>
            <person name="Pheiffer F."/>
            <person name="Schneider Y.K."/>
            <person name="Hansen E.H."/>
            <person name="Andersen J.H."/>
            <person name="Isaksson J."/>
            <person name="Busche T."/>
            <person name="R C."/>
            <person name="Kalinowski J."/>
            <person name="Zyl L.V."/>
            <person name="Trindade M."/>
        </authorList>
    </citation>
    <scope>NUCLEOTIDE SEQUENCE [LARGE SCALE GENOMIC DNA]</scope>
    <source>
        <strain evidence="1 2">A5K-61T</strain>
    </source>
</reference>
<gene>
    <name evidence="1" type="ORF">H3N35_26795</name>
</gene>
<dbReference type="Proteomes" id="UP001215231">
    <property type="component" value="Chromosome"/>
</dbReference>
<organism evidence="1 2">
    <name type="scientific">Thalassomonas haliotis</name>
    <dbReference type="NCBI Taxonomy" id="485448"/>
    <lineage>
        <taxon>Bacteria</taxon>
        <taxon>Pseudomonadati</taxon>
        <taxon>Pseudomonadota</taxon>
        <taxon>Gammaproteobacteria</taxon>
        <taxon>Alteromonadales</taxon>
        <taxon>Colwelliaceae</taxon>
        <taxon>Thalassomonas</taxon>
    </lineage>
</organism>
<protein>
    <submittedName>
        <fullName evidence="1">Uncharacterized protein</fullName>
    </submittedName>
</protein>
<proteinExistence type="predicted"/>
<keyword evidence="2" id="KW-1185">Reference proteome</keyword>
<dbReference type="EMBL" id="CP059693">
    <property type="protein sequence ID" value="WDE11758.1"/>
    <property type="molecule type" value="Genomic_DNA"/>
</dbReference>